<name>H0EEQ7_GLAL7</name>
<evidence type="ECO:0000256" key="1">
    <source>
        <dbReference type="ARBA" id="ARBA00038376"/>
    </source>
</evidence>
<dbReference type="PANTHER" id="PTHR43355:SF2">
    <property type="entry name" value="FLAVIN REDUCTASE (NADPH)"/>
    <property type="match status" value="1"/>
</dbReference>
<dbReference type="GO" id="GO:0004074">
    <property type="term" value="F:biliverdin reductase [NAD(P)H] activity"/>
    <property type="evidence" value="ECO:0007669"/>
    <property type="project" value="TreeGrafter"/>
</dbReference>
<evidence type="ECO:0000313" key="3">
    <source>
        <dbReference type="EMBL" id="EHL02970.1"/>
    </source>
</evidence>
<evidence type="ECO:0000259" key="2">
    <source>
        <dbReference type="Pfam" id="PF13460"/>
    </source>
</evidence>
<protein>
    <recommendedName>
        <fullName evidence="2">NAD(P)-binding domain-containing protein</fullName>
    </recommendedName>
</protein>
<accession>H0EEQ7</accession>
<dbReference type="Gene3D" id="3.40.50.720">
    <property type="entry name" value="NAD(P)-binding Rossmann-like Domain"/>
    <property type="match status" value="1"/>
</dbReference>
<dbReference type="InParanoid" id="H0EEQ7"/>
<dbReference type="AlphaFoldDB" id="H0EEQ7"/>
<gene>
    <name evidence="3" type="ORF">M7I_0937</name>
</gene>
<dbReference type="EMBL" id="AGUE01000016">
    <property type="protein sequence ID" value="EHL02970.1"/>
    <property type="molecule type" value="Genomic_DNA"/>
</dbReference>
<feature type="domain" description="NAD(P)-binding" evidence="2">
    <location>
        <begin position="7"/>
        <end position="81"/>
    </location>
</feature>
<dbReference type="Pfam" id="PF13460">
    <property type="entry name" value="NAD_binding_10"/>
    <property type="match status" value="1"/>
</dbReference>
<dbReference type="InterPro" id="IPR016040">
    <property type="entry name" value="NAD(P)-bd_dom"/>
</dbReference>
<dbReference type="PANTHER" id="PTHR43355">
    <property type="entry name" value="FLAVIN REDUCTASE (NADPH)"/>
    <property type="match status" value="1"/>
</dbReference>
<reference evidence="3 4" key="1">
    <citation type="journal article" date="2012" name="Eukaryot. Cell">
        <title>Genome sequence of the fungus Glarea lozoyensis: the first genome sequence of a species from the Helotiaceae family.</title>
        <authorList>
            <person name="Youssar L."/>
            <person name="Gruening B.A."/>
            <person name="Erxleben A."/>
            <person name="Guenther S."/>
            <person name="Huettel W."/>
        </authorList>
    </citation>
    <scope>NUCLEOTIDE SEQUENCE [LARGE SCALE GENOMIC DNA]</scope>
    <source>
        <strain evidence="4">ATCC 74030 / MF5533</strain>
    </source>
</reference>
<keyword evidence="4" id="KW-1185">Reference proteome</keyword>
<dbReference type="HOGENOM" id="CLU_1970790_0_0_1"/>
<dbReference type="OrthoDB" id="419598at2759"/>
<organism evidence="3 4">
    <name type="scientific">Glarea lozoyensis (strain ATCC 74030 / MF5533)</name>
    <dbReference type="NCBI Taxonomy" id="1104152"/>
    <lineage>
        <taxon>Eukaryota</taxon>
        <taxon>Fungi</taxon>
        <taxon>Dikarya</taxon>
        <taxon>Ascomycota</taxon>
        <taxon>Pezizomycotina</taxon>
        <taxon>Leotiomycetes</taxon>
        <taxon>Helotiales</taxon>
        <taxon>Helotiaceae</taxon>
        <taxon>Glarea</taxon>
    </lineage>
</organism>
<dbReference type="InterPro" id="IPR051606">
    <property type="entry name" value="Polyketide_Oxido-like"/>
</dbReference>
<comment type="caution">
    <text evidence="3">The sequence shown here is derived from an EMBL/GenBank/DDBJ whole genome shotgun (WGS) entry which is preliminary data.</text>
</comment>
<dbReference type="InterPro" id="IPR036291">
    <property type="entry name" value="NAD(P)-bd_dom_sf"/>
</dbReference>
<dbReference type="SUPFAM" id="SSF51735">
    <property type="entry name" value="NAD(P)-binding Rossmann-fold domains"/>
    <property type="match status" value="1"/>
</dbReference>
<evidence type="ECO:0000313" key="4">
    <source>
        <dbReference type="Proteomes" id="UP000005446"/>
    </source>
</evidence>
<dbReference type="GO" id="GO:0042602">
    <property type="term" value="F:riboflavin reductase (NADPH) activity"/>
    <property type="evidence" value="ECO:0007669"/>
    <property type="project" value="TreeGrafter"/>
</dbReference>
<sequence length="127" mass="13334">MHILILGATGRVGSRILAAALSQSHTVTALVRNPSSLPGQTGLTIIEGTPLKESDILRAITSSPAPIDVVITALNNPRKTGSPFAASVGPADFMENCVRNLDDSRPGLTKIPVQESKIELLELEAVN</sequence>
<dbReference type="Proteomes" id="UP000005446">
    <property type="component" value="Unassembled WGS sequence"/>
</dbReference>
<comment type="similarity">
    <text evidence="1">Belongs to the avfA family.</text>
</comment>
<proteinExistence type="inferred from homology"/>